<sequence>MKYEIQLTDEIRNRAVERAAGRDLGEYGGEDIGRTEQEQTKDTVVGYVGEELVFKLLSEFPKIRRIEIVDEKEDTESDIRVFLEEVDEPFLIDVKARKMWELKTPSDPDILHRVKESKPYLGSDIFVQVQLFEDENGNVNRGIVIGFVTASDFKNADEFFFGSGFKLLREFSDLRPMRDILKAGYKEMKYRDEIGNRCMMGEMITSEFSGLSIRELDSNHDPSQCDCNLTEEGYKNN</sequence>
<dbReference type="AlphaFoldDB" id="A0A7D5P5N5"/>
<dbReference type="Proteomes" id="UP000509667">
    <property type="component" value="Chromosome"/>
</dbReference>
<dbReference type="RefSeq" id="WP_179907924.1">
    <property type="nucleotide sequence ID" value="NZ_CP058910.1"/>
</dbReference>
<accession>A0A7D5P5N5</accession>
<proteinExistence type="predicted"/>
<reference evidence="1 2" key="1">
    <citation type="submission" date="2020-07" db="EMBL/GenBank/DDBJ databases">
        <title>Halosimplex pelagicum sp. nov. and Halosimplex rubrum sp. nov., isolated from salted brown alga Laminaria, and emended description of the genus Halosimplex.</title>
        <authorList>
            <person name="Cui H."/>
        </authorList>
    </citation>
    <scope>NUCLEOTIDE SEQUENCE [LARGE SCALE GENOMIC DNA]</scope>
    <source>
        <strain evidence="1 2">R27</strain>
    </source>
</reference>
<gene>
    <name evidence="1" type="ORF">HZS55_12135</name>
</gene>
<evidence type="ECO:0008006" key="3">
    <source>
        <dbReference type="Google" id="ProtNLM"/>
    </source>
</evidence>
<protein>
    <recommendedName>
        <fullName evidence="3">Restriction endonuclease</fullName>
    </recommendedName>
</protein>
<evidence type="ECO:0000313" key="2">
    <source>
        <dbReference type="Proteomes" id="UP000509667"/>
    </source>
</evidence>
<organism evidence="1 2">
    <name type="scientific">Halosimplex rubrum</name>
    <dbReference type="NCBI Taxonomy" id="869889"/>
    <lineage>
        <taxon>Archaea</taxon>
        <taxon>Methanobacteriati</taxon>
        <taxon>Methanobacteriota</taxon>
        <taxon>Stenosarchaea group</taxon>
        <taxon>Halobacteria</taxon>
        <taxon>Halobacteriales</taxon>
        <taxon>Haloarculaceae</taxon>
        <taxon>Halosimplex</taxon>
    </lineage>
</organism>
<name>A0A7D5P5N5_9EURY</name>
<dbReference type="EMBL" id="CP058910">
    <property type="protein sequence ID" value="QLH78002.1"/>
    <property type="molecule type" value="Genomic_DNA"/>
</dbReference>
<dbReference type="GeneID" id="56078624"/>
<keyword evidence="2" id="KW-1185">Reference proteome</keyword>
<evidence type="ECO:0000313" key="1">
    <source>
        <dbReference type="EMBL" id="QLH78002.1"/>
    </source>
</evidence>
<dbReference type="KEGG" id="hrr:HZS55_12135"/>